<protein>
    <recommendedName>
        <fullName evidence="1">Rubredoxin-like domain-containing protein</fullName>
    </recommendedName>
</protein>
<name>A0A0F7L3L2_9VIRU</name>
<evidence type="ECO:0000259" key="1">
    <source>
        <dbReference type="PROSITE" id="PS50903"/>
    </source>
</evidence>
<dbReference type="PROSITE" id="PS50903">
    <property type="entry name" value="RUBREDOXIN_LIKE"/>
    <property type="match status" value="1"/>
</dbReference>
<feature type="domain" description="Rubredoxin-like" evidence="1">
    <location>
        <begin position="66"/>
        <end position="92"/>
    </location>
</feature>
<accession>A0A0F7L3L2</accession>
<dbReference type="EMBL" id="KR029584">
    <property type="protein sequence ID" value="AKH46495.1"/>
    <property type="molecule type" value="Genomic_DNA"/>
</dbReference>
<organism evidence="2">
    <name type="scientific">uncultured marine virus</name>
    <dbReference type="NCBI Taxonomy" id="186617"/>
    <lineage>
        <taxon>Viruses</taxon>
        <taxon>environmental samples</taxon>
    </lineage>
</organism>
<reference evidence="2" key="1">
    <citation type="journal article" date="2015" name="Front. Microbiol.">
        <title>Combining genomic sequencing methods to explore viral diversity and reveal potential virus-host interactions.</title>
        <authorList>
            <person name="Chow C.E."/>
            <person name="Winget D.M."/>
            <person name="White R.A.III."/>
            <person name="Hallam S.J."/>
            <person name="Suttle C.A."/>
        </authorList>
    </citation>
    <scope>NUCLEOTIDE SEQUENCE</scope>
    <source>
        <strain evidence="2">Anoxic3_9</strain>
    </source>
</reference>
<sequence length="93" mass="11268">MPYFKFISYAYIFKKMMTLVYDPNNIDLLSQRVVMKDYEPFGEDWEKELNKLPKKILIEMYKTKCREVLRCSACGKEYDPDNWPNSWRCPGCY</sequence>
<dbReference type="GO" id="GO:0005506">
    <property type="term" value="F:iron ion binding"/>
    <property type="evidence" value="ECO:0007669"/>
    <property type="project" value="InterPro"/>
</dbReference>
<dbReference type="InterPro" id="IPR024934">
    <property type="entry name" value="Rubredoxin-like_dom"/>
</dbReference>
<proteinExistence type="predicted"/>
<reference evidence="2" key="2">
    <citation type="submission" date="2015-03" db="EMBL/GenBank/DDBJ databases">
        <authorList>
            <person name="Chow C.-E.T."/>
            <person name="Winget D.M."/>
            <person name="White R.A.III."/>
            <person name="Hallam S.J."/>
            <person name="Suttle C.A."/>
        </authorList>
    </citation>
    <scope>NUCLEOTIDE SEQUENCE</scope>
    <source>
        <strain evidence="2">Anoxic3_9</strain>
    </source>
</reference>
<evidence type="ECO:0000313" key="2">
    <source>
        <dbReference type="EMBL" id="AKH46495.1"/>
    </source>
</evidence>